<evidence type="ECO:0000313" key="1">
    <source>
        <dbReference type="EMBL" id="KAG2572069.1"/>
    </source>
</evidence>
<evidence type="ECO:0000313" key="2">
    <source>
        <dbReference type="Proteomes" id="UP000823388"/>
    </source>
</evidence>
<sequence>MSFALLLCAYGVRLPRFPGTRCNLVVGTPGMLPLPLAVVLSVSTACSSCCSTWFGHRCLTAPPLWIWWLACGTPCSCRAPAAGYKIQESVHVSCSLILAHVMDSLKLKVHSSGYDTTLQGLNMETAWMHVDLPCGNRPGTDTSIVIFGTPQPSQNEADESVCQAVLNYYCSARDVNIDNFSYSILKMKQE</sequence>
<organism evidence="1 2">
    <name type="scientific">Panicum virgatum</name>
    <name type="common">Blackwell switchgrass</name>
    <dbReference type="NCBI Taxonomy" id="38727"/>
    <lineage>
        <taxon>Eukaryota</taxon>
        <taxon>Viridiplantae</taxon>
        <taxon>Streptophyta</taxon>
        <taxon>Embryophyta</taxon>
        <taxon>Tracheophyta</taxon>
        <taxon>Spermatophyta</taxon>
        <taxon>Magnoliopsida</taxon>
        <taxon>Liliopsida</taxon>
        <taxon>Poales</taxon>
        <taxon>Poaceae</taxon>
        <taxon>PACMAD clade</taxon>
        <taxon>Panicoideae</taxon>
        <taxon>Panicodae</taxon>
        <taxon>Paniceae</taxon>
        <taxon>Panicinae</taxon>
        <taxon>Panicum</taxon>
        <taxon>Panicum sect. Hiantes</taxon>
    </lineage>
</organism>
<protein>
    <submittedName>
        <fullName evidence="1">Uncharacterized protein</fullName>
    </submittedName>
</protein>
<comment type="caution">
    <text evidence="1">The sequence shown here is derived from an EMBL/GenBank/DDBJ whole genome shotgun (WGS) entry which is preliminary data.</text>
</comment>
<dbReference type="AlphaFoldDB" id="A0A8T0QGU9"/>
<keyword evidence="2" id="KW-1185">Reference proteome</keyword>
<name>A0A8T0QGU9_PANVG</name>
<dbReference type="Proteomes" id="UP000823388">
    <property type="component" value="Chromosome 7K"/>
</dbReference>
<accession>A0A8T0QGU9</accession>
<reference evidence="1 2" key="1">
    <citation type="submission" date="2020-05" db="EMBL/GenBank/DDBJ databases">
        <title>WGS assembly of Panicum virgatum.</title>
        <authorList>
            <person name="Lovell J.T."/>
            <person name="Jenkins J."/>
            <person name="Shu S."/>
            <person name="Juenger T.E."/>
            <person name="Schmutz J."/>
        </authorList>
    </citation>
    <scope>NUCLEOTIDE SEQUENCE [LARGE SCALE GENOMIC DNA]</scope>
    <source>
        <strain evidence="2">cv. AP13</strain>
    </source>
</reference>
<gene>
    <name evidence="1" type="ORF">PVAP13_7KG147100</name>
</gene>
<proteinExistence type="predicted"/>
<dbReference type="EMBL" id="CM029049">
    <property type="protein sequence ID" value="KAG2572069.1"/>
    <property type="molecule type" value="Genomic_DNA"/>
</dbReference>